<sequence length="405" mass="44715">MSHNQSSSDAAPSICFILHKPDFHASTLELEQDETQDTSQLWSAAHAMLDEVPIRPLEIGAHTLSAVNILKAMLNFAYICDGQRYVAAAILAAGTRKVQETVYNETELTAEEDIAIQDCYDKDGLYGLAFDWLQLLLWPFKRAYKSLDEFASEHSSPTFESAENKIDPASDSKPSILLAQTLKRDGFRCIMSCMRDVKSIQAGHTENVGVSAHLEAAHILRRSIFTEKSSASSQPPATIDILKHFARLSDDAGNELTRSIDTLENMFMLQSDWHKRFDAFDWCLIPDELDGSEKSSTEQWCTLKSFLEITLPGDRRSDRIVFKNNASPDHDLKVPNPKYLAIHAAITHVLHMSGAGRVLNLIADDSFPSASAALSRPSSSVDFGGADLALRSSVLSLMASLRGTP</sequence>
<dbReference type="EMBL" id="RWJN01000265">
    <property type="protein sequence ID" value="TCD63937.1"/>
    <property type="molecule type" value="Genomic_DNA"/>
</dbReference>
<dbReference type="STRING" id="92696.A0A4V2MVX2"/>
<keyword evidence="3" id="KW-1185">Reference proteome</keyword>
<dbReference type="OrthoDB" id="3163863at2759"/>
<dbReference type="InterPro" id="IPR003615">
    <property type="entry name" value="HNH_nuc"/>
</dbReference>
<organism evidence="2 3">
    <name type="scientific">Steccherinum ochraceum</name>
    <dbReference type="NCBI Taxonomy" id="92696"/>
    <lineage>
        <taxon>Eukaryota</taxon>
        <taxon>Fungi</taxon>
        <taxon>Dikarya</taxon>
        <taxon>Basidiomycota</taxon>
        <taxon>Agaricomycotina</taxon>
        <taxon>Agaricomycetes</taxon>
        <taxon>Polyporales</taxon>
        <taxon>Steccherinaceae</taxon>
        <taxon>Steccherinum</taxon>
    </lineage>
</organism>
<gene>
    <name evidence="2" type="ORF">EIP91_004747</name>
</gene>
<accession>A0A4V2MVX2</accession>
<evidence type="ECO:0000313" key="2">
    <source>
        <dbReference type="EMBL" id="TCD63937.1"/>
    </source>
</evidence>
<comment type="caution">
    <text evidence="2">The sequence shown here is derived from an EMBL/GenBank/DDBJ whole genome shotgun (WGS) entry which is preliminary data.</text>
</comment>
<dbReference type="Proteomes" id="UP000292702">
    <property type="component" value="Unassembled WGS sequence"/>
</dbReference>
<evidence type="ECO:0000259" key="1">
    <source>
        <dbReference type="Pfam" id="PF13391"/>
    </source>
</evidence>
<protein>
    <recommendedName>
        <fullName evidence="1">HNH nuclease domain-containing protein</fullName>
    </recommendedName>
</protein>
<reference evidence="2 3" key="1">
    <citation type="submission" date="2018-11" db="EMBL/GenBank/DDBJ databases">
        <title>Genome assembly of Steccherinum ochraceum LE-BIN_3174, the white-rot fungus of the Steccherinaceae family (The Residual Polyporoid clade, Polyporales, Basidiomycota).</title>
        <authorList>
            <person name="Fedorova T.V."/>
            <person name="Glazunova O.A."/>
            <person name="Landesman E.O."/>
            <person name="Moiseenko K.V."/>
            <person name="Psurtseva N.V."/>
            <person name="Savinova O.S."/>
            <person name="Shakhova N.V."/>
            <person name="Tyazhelova T.V."/>
            <person name="Vasina D.V."/>
        </authorList>
    </citation>
    <scope>NUCLEOTIDE SEQUENCE [LARGE SCALE GENOMIC DNA]</scope>
    <source>
        <strain evidence="2 3">LE-BIN_3174</strain>
    </source>
</reference>
<dbReference type="AlphaFoldDB" id="A0A4V2MVX2"/>
<proteinExistence type="predicted"/>
<dbReference type="Pfam" id="PF13391">
    <property type="entry name" value="HNH_2"/>
    <property type="match status" value="1"/>
</dbReference>
<evidence type="ECO:0000313" key="3">
    <source>
        <dbReference type="Proteomes" id="UP000292702"/>
    </source>
</evidence>
<name>A0A4V2MVX2_9APHY</name>
<feature type="domain" description="HNH nuclease" evidence="1">
    <location>
        <begin position="212"/>
        <end position="284"/>
    </location>
</feature>